<dbReference type="EMBL" id="MU856001">
    <property type="protein sequence ID" value="KAK3898102.1"/>
    <property type="molecule type" value="Genomic_DNA"/>
</dbReference>
<sequence length="130" mass="14286">MVDPQDLFQGYGRSLESVTGSFVPELGMNRSVTPNDTPESSKDSGMSEPNSDITEGTSLDIDLEWPSIDNDLLWNTNSINMEGSETPDVDMSIFNDDSSVRQNPLPFIRVFVVQAVSTEVLDFIVVAIPI</sequence>
<name>A0AAN6MBW1_9PEZI</name>
<proteinExistence type="predicted"/>
<dbReference type="Proteomes" id="UP001303889">
    <property type="component" value="Unassembled WGS sequence"/>
</dbReference>
<comment type="caution">
    <text evidence="2">The sequence shown here is derived from an EMBL/GenBank/DDBJ whole genome shotgun (WGS) entry which is preliminary data.</text>
</comment>
<gene>
    <name evidence="2" type="ORF">C8A05DRAFT_38325</name>
</gene>
<reference evidence="2" key="1">
    <citation type="journal article" date="2023" name="Mol. Phylogenet. Evol.">
        <title>Genome-scale phylogeny and comparative genomics of the fungal order Sordariales.</title>
        <authorList>
            <person name="Hensen N."/>
            <person name="Bonometti L."/>
            <person name="Westerberg I."/>
            <person name="Brannstrom I.O."/>
            <person name="Guillou S."/>
            <person name="Cros-Aarteil S."/>
            <person name="Calhoun S."/>
            <person name="Haridas S."/>
            <person name="Kuo A."/>
            <person name="Mondo S."/>
            <person name="Pangilinan J."/>
            <person name="Riley R."/>
            <person name="LaButti K."/>
            <person name="Andreopoulos B."/>
            <person name="Lipzen A."/>
            <person name="Chen C."/>
            <person name="Yan M."/>
            <person name="Daum C."/>
            <person name="Ng V."/>
            <person name="Clum A."/>
            <person name="Steindorff A."/>
            <person name="Ohm R.A."/>
            <person name="Martin F."/>
            <person name="Silar P."/>
            <person name="Natvig D.O."/>
            <person name="Lalanne C."/>
            <person name="Gautier V."/>
            <person name="Ament-Velasquez S.L."/>
            <person name="Kruys A."/>
            <person name="Hutchinson M.I."/>
            <person name="Powell A.J."/>
            <person name="Barry K."/>
            <person name="Miller A.N."/>
            <person name="Grigoriev I.V."/>
            <person name="Debuchy R."/>
            <person name="Gladieux P."/>
            <person name="Hiltunen Thoren M."/>
            <person name="Johannesson H."/>
        </authorList>
    </citation>
    <scope>NUCLEOTIDE SEQUENCE</scope>
    <source>
        <strain evidence="2">CBS 103.79</strain>
    </source>
</reference>
<reference evidence="2" key="2">
    <citation type="submission" date="2023-05" db="EMBL/GenBank/DDBJ databases">
        <authorList>
            <consortium name="Lawrence Berkeley National Laboratory"/>
            <person name="Steindorff A."/>
            <person name="Hensen N."/>
            <person name="Bonometti L."/>
            <person name="Westerberg I."/>
            <person name="Brannstrom I.O."/>
            <person name="Guillou S."/>
            <person name="Cros-Aarteil S."/>
            <person name="Calhoun S."/>
            <person name="Haridas S."/>
            <person name="Kuo A."/>
            <person name="Mondo S."/>
            <person name="Pangilinan J."/>
            <person name="Riley R."/>
            <person name="Labutti K."/>
            <person name="Andreopoulos B."/>
            <person name="Lipzen A."/>
            <person name="Chen C."/>
            <person name="Yanf M."/>
            <person name="Daum C."/>
            <person name="Ng V."/>
            <person name="Clum A."/>
            <person name="Ohm R."/>
            <person name="Martin F."/>
            <person name="Silar P."/>
            <person name="Natvig D."/>
            <person name="Lalanne C."/>
            <person name="Gautier V."/>
            <person name="Ament-Velasquez S.L."/>
            <person name="Kruys A."/>
            <person name="Hutchinson M.I."/>
            <person name="Powell A.J."/>
            <person name="Barry K."/>
            <person name="Miller A.N."/>
            <person name="Grigoriev I.V."/>
            <person name="Debuchy R."/>
            <person name="Gladieux P."/>
            <person name="Thoren M.H."/>
            <person name="Johannesson H."/>
        </authorList>
    </citation>
    <scope>NUCLEOTIDE SEQUENCE</scope>
    <source>
        <strain evidence="2">CBS 103.79</strain>
    </source>
</reference>
<feature type="compositionally biased region" description="Polar residues" evidence="1">
    <location>
        <begin position="30"/>
        <end position="57"/>
    </location>
</feature>
<organism evidence="2 3">
    <name type="scientific">Staphylotrichum tortipilum</name>
    <dbReference type="NCBI Taxonomy" id="2831512"/>
    <lineage>
        <taxon>Eukaryota</taxon>
        <taxon>Fungi</taxon>
        <taxon>Dikarya</taxon>
        <taxon>Ascomycota</taxon>
        <taxon>Pezizomycotina</taxon>
        <taxon>Sordariomycetes</taxon>
        <taxon>Sordariomycetidae</taxon>
        <taxon>Sordariales</taxon>
        <taxon>Chaetomiaceae</taxon>
        <taxon>Staphylotrichum</taxon>
    </lineage>
</organism>
<accession>A0AAN6MBW1</accession>
<feature type="region of interest" description="Disordered" evidence="1">
    <location>
        <begin position="22"/>
        <end position="60"/>
    </location>
</feature>
<keyword evidence="3" id="KW-1185">Reference proteome</keyword>
<protein>
    <submittedName>
        <fullName evidence="2">Uncharacterized protein</fullName>
    </submittedName>
</protein>
<evidence type="ECO:0000313" key="2">
    <source>
        <dbReference type="EMBL" id="KAK3898102.1"/>
    </source>
</evidence>
<evidence type="ECO:0000313" key="3">
    <source>
        <dbReference type="Proteomes" id="UP001303889"/>
    </source>
</evidence>
<dbReference type="AlphaFoldDB" id="A0AAN6MBW1"/>
<evidence type="ECO:0000256" key="1">
    <source>
        <dbReference type="SAM" id="MobiDB-lite"/>
    </source>
</evidence>